<name>A0A2I0XDV9_9ASPA</name>
<dbReference type="Proteomes" id="UP000233837">
    <property type="component" value="Unassembled WGS sequence"/>
</dbReference>
<dbReference type="AlphaFoldDB" id="A0A2I0XDV9"/>
<gene>
    <name evidence="1" type="ORF">MA16_Dca001923</name>
</gene>
<proteinExistence type="predicted"/>
<protein>
    <submittedName>
        <fullName evidence="1">Uncharacterized protein</fullName>
    </submittedName>
</protein>
<keyword evidence="2" id="KW-1185">Reference proteome</keyword>
<sequence>MILLINHLPQSSARRSLLLHPIEPYILKKVRDLQFHLLLYLHHHPGASSSPRVSRVRDLQIHLQLYLHTSLATSLLPGRVLTTPLQIRHMPLYSIHITLQHHHMQLVHPLLLPLLTPTHITTPI</sequence>
<reference evidence="1 2" key="1">
    <citation type="journal article" date="2016" name="Sci. Rep.">
        <title>The Dendrobium catenatum Lindl. genome sequence provides insights into polysaccharide synthase, floral development and adaptive evolution.</title>
        <authorList>
            <person name="Zhang G.Q."/>
            <person name="Xu Q."/>
            <person name="Bian C."/>
            <person name="Tsai W.C."/>
            <person name="Yeh C.M."/>
            <person name="Liu K.W."/>
            <person name="Yoshida K."/>
            <person name="Zhang L.S."/>
            <person name="Chang S.B."/>
            <person name="Chen F."/>
            <person name="Shi Y."/>
            <person name="Su Y.Y."/>
            <person name="Zhang Y.Q."/>
            <person name="Chen L.J."/>
            <person name="Yin Y."/>
            <person name="Lin M."/>
            <person name="Huang H."/>
            <person name="Deng H."/>
            <person name="Wang Z.W."/>
            <person name="Zhu S.L."/>
            <person name="Zhao X."/>
            <person name="Deng C."/>
            <person name="Niu S.C."/>
            <person name="Huang J."/>
            <person name="Wang M."/>
            <person name="Liu G.H."/>
            <person name="Yang H.J."/>
            <person name="Xiao X.J."/>
            <person name="Hsiao Y.Y."/>
            <person name="Wu W.L."/>
            <person name="Chen Y.Y."/>
            <person name="Mitsuda N."/>
            <person name="Ohme-Takagi M."/>
            <person name="Luo Y.B."/>
            <person name="Van de Peer Y."/>
            <person name="Liu Z.J."/>
        </authorList>
    </citation>
    <scope>NUCLEOTIDE SEQUENCE [LARGE SCALE GENOMIC DNA]</scope>
    <source>
        <tissue evidence="1">The whole plant</tissue>
    </source>
</reference>
<dbReference type="EMBL" id="KZ501954">
    <property type="protein sequence ID" value="PKU86092.1"/>
    <property type="molecule type" value="Genomic_DNA"/>
</dbReference>
<organism evidence="1 2">
    <name type="scientific">Dendrobium catenatum</name>
    <dbReference type="NCBI Taxonomy" id="906689"/>
    <lineage>
        <taxon>Eukaryota</taxon>
        <taxon>Viridiplantae</taxon>
        <taxon>Streptophyta</taxon>
        <taxon>Embryophyta</taxon>
        <taxon>Tracheophyta</taxon>
        <taxon>Spermatophyta</taxon>
        <taxon>Magnoliopsida</taxon>
        <taxon>Liliopsida</taxon>
        <taxon>Asparagales</taxon>
        <taxon>Orchidaceae</taxon>
        <taxon>Epidendroideae</taxon>
        <taxon>Malaxideae</taxon>
        <taxon>Dendrobiinae</taxon>
        <taxon>Dendrobium</taxon>
    </lineage>
</organism>
<reference evidence="1 2" key="2">
    <citation type="journal article" date="2017" name="Nature">
        <title>The Apostasia genome and the evolution of orchids.</title>
        <authorList>
            <person name="Zhang G.Q."/>
            <person name="Liu K.W."/>
            <person name="Li Z."/>
            <person name="Lohaus R."/>
            <person name="Hsiao Y.Y."/>
            <person name="Niu S.C."/>
            <person name="Wang J.Y."/>
            <person name="Lin Y.C."/>
            <person name="Xu Q."/>
            <person name="Chen L.J."/>
            <person name="Yoshida K."/>
            <person name="Fujiwara S."/>
            <person name="Wang Z.W."/>
            <person name="Zhang Y.Q."/>
            <person name="Mitsuda N."/>
            <person name="Wang M."/>
            <person name="Liu G.H."/>
            <person name="Pecoraro L."/>
            <person name="Huang H.X."/>
            <person name="Xiao X.J."/>
            <person name="Lin M."/>
            <person name="Wu X.Y."/>
            <person name="Wu W.L."/>
            <person name="Chen Y.Y."/>
            <person name="Chang S.B."/>
            <person name="Sakamoto S."/>
            <person name="Ohme-Takagi M."/>
            <person name="Yagi M."/>
            <person name="Zeng S.J."/>
            <person name="Shen C.Y."/>
            <person name="Yeh C.M."/>
            <person name="Luo Y.B."/>
            <person name="Tsai W.C."/>
            <person name="Van de Peer Y."/>
            <person name="Liu Z.J."/>
        </authorList>
    </citation>
    <scope>NUCLEOTIDE SEQUENCE [LARGE SCALE GENOMIC DNA]</scope>
    <source>
        <tissue evidence="1">The whole plant</tissue>
    </source>
</reference>
<evidence type="ECO:0000313" key="1">
    <source>
        <dbReference type="EMBL" id="PKU86092.1"/>
    </source>
</evidence>
<accession>A0A2I0XDV9</accession>
<evidence type="ECO:0000313" key="2">
    <source>
        <dbReference type="Proteomes" id="UP000233837"/>
    </source>
</evidence>